<keyword evidence="2" id="KW-0812">Transmembrane</keyword>
<keyword evidence="4" id="KW-1185">Reference proteome</keyword>
<evidence type="ECO:0000313" key="3">
    <source>
        <dbReference type="EMBL" id="NCU17736.1"/>
    </source>
</evidence>
<keyword evidence="1" id="KW-0175">Coiled coil</keyword>
<dbReference type="PANTHER" id="PTHR40027">
    <property type="entry name" value="CELL DIVISION PROTEIN DIVIC"/>
    <property type="match status" value="1"/>
</dbReference>
<feature type="coiled-coil region" evidence="1">
    <location>
        <begin position="55"/>
        <end position="96"/>
    </location>
</feature>
<dbReference type="RefSeq" id="WP_161920567.1">
    <property type="nucleotide sequence ID" value="NZ_JAACYS010000032.1"/>
</dbReference>
<feature type="transmembrane region" description="Helical" evidence="2">
    <location>
        <begin position="37"/>
        <end position="57"/>
    </location>
</feature>
<proteinExistence type="predicted"/>
<name>A0ABX0A5E8_9BACI</name>
<dbReference type="InterPro" id="IPR007060">
    <property type="entry name" value="FtsL/DivIC"/>
</dbReference>
<keyword evidence="2" id="KW-1133">Transmembrane helix</keyword>
<evidence type="ECO:0000313" key="4">
    <source>
        <dbReference type="Proteomes" id="UP000743899"/>
    </source>
</evidence>
<accession>A0ABX0A5E8</accession>
<protein>
    <submittedName>
        <fullName evidence="3">Septum formation initiator family protein</fullName>
    </submittedName>
</protein>
<dbReference type="PANTHER" id="PTHR40027:SF1">
    <property type="entry name" value="CELL DIVISION PROTEIN DIVIC"/>
    <property type="match status" value="1"/>
</dbReference>
<gene>
    <name evidence="3" type="ORF">GW534_08200</name>
</gene>
<dbReference type="Pfam" id="PF04977">
    <property type="entry name" value="DivIC"/>
    <property type="match status" value="1"/>
</dbReference>
<reference evidence="3 4" key="1">
    <citation type="submission" date="2020-01" db="EMBL/GenBank/DDBJ databases">
        <title>A novel Bacillus sp. from Pasinler.</title>
        <authorList>
            <person name="Adiguzel A."/>
            <person name="Ay H."/>
            <person name="Baltaci M.O."/>
        </authorList>
    </citation>
    <scope>NUCLEOTIDE SEQUENCE [LARGE SCALE GENOMIC DNA]</scope>
    <source>
        <strain evidence="3 4">P1</strain>
    </source>
</reference>
<comment type="caution">
    <text evidence="3">The sequence shown here is derived from an EMBL/GenBank/DDBJ whole genome shotgun (WGS) entry which is preliminary data.</text>
</comment>
<keyword evidence="2" id="KW-0472">Membrane</keyword>
<dbReference type="InterPro" id="IPR039076">
    <property type="entry name" value="DivIC"/>
</dbReference>
<organism evidence="3 4">
    <name type="scientific">Pallidibacillus pasinlerensis</name>
    <dbReference type="NCBI Taxonomy" id="2703818"/>
    <lineage>
        <taxon>Bacteria</taxon>
        <taxon>Bacillati</taxon>
        <taxon>Bacillota</taxon>
        <taxon>Bacilli</taxon>
        <taxon>Bacillales</taxon>
        <taxon>Bacillaceae</taxon>
        <taxon>Pallidibacillus</taxon>
    </lineage>
</organism>
<dbReference type="EMBL" id="JAACYS010000032">
    <property type="protein sequence ID" value="NCU17736.1"/>
    <property type="molecule type" value="Genomic_DNA"/>
</dbReference>
<sequence length="130" mass="15408">MSGKNKRIPIINQSYMNKQNQQKLVARRKKKLLIRRLTVFSIFACIVIISFTLTLKFQKETLSDKQKQLDELQVQSEKLEKEKKILQDEITKLQDDEYIGKYVRQEYYLSDEGEIIFTVPEDDQSDESVD</sequence>
<evidence type="ECO:0000256" key="1">
    <source>
        <dbReference type="SAM" id="Coils"/>
    </source>
</evidence>
<evidence type="ECO:0000256" key="2">
    <source>
        <dbReference type="SAM" id="Phobius"/>
    </source>
</evidence>
<dbReference type="Proteomes" id="UP000743899">
    <property type="component" value="Unassembled WGS sequence"/>
</dbReference>